<comment type="similarity">
    <text evidence="1 2">Belongs to the UPF0102 family.</text>
</comment>
<keyword evidence="4" id="KW-1185">Reference proteome</keyword>
<dbReference type="Proteomes" id="UP000187412">
    <property type="component" value="Unassembled WGS sequence"/>
</dbReference>
<keyword evidence="3" id="KW-0540">Nuclease</keyword>
<dbReference type="EMBL" id="MPTB01000008">
    <property type="protein sequence ID" value="OMD49954.1"/>
    <property type="molecule type" value="Genomic_DNA"/>
</dbReference>
<dbReference type="PANTHER" id="PTHR34039:SF1">
    <property type="entry name" value="UPF0102 PROTEIN YRAN"/>
    <property type="match status" value="1"/>
</dbReference>
<comment type="caution">
    <text evidence="3">The sequence shown here is derived from an EMBL/GenBank/DDBJ whole genome shotgun (WGS) entry which is preliminary data.</text>
</comment>
<dbReference type="InterPro" id="IPR011856">
    <property type="entry name" value="tRNA_endonuc-like_dom_sf"/>
</dbReference>
<proteinExistence type="inferred from homology"/>
<dbReference type="RefSeq" id="WP_076110117.1">
    <property type="nucleotide sequence ID" value="NZ_MPTB01000008.1"/>
</dbReference>
<dbReference type="GO" id="GO:0004519">
    <property type="term" value="F:endonuclease activity"/>
    <property type="evidence" value="ECO:0007669"/>
    <property type="project" value="UniProtKB-KW"/>
</dbReference>
<dbReference type="SUPFAM" id="SSF52980">
    <property type="entry name" value="Restriction endonuclease-like"/>
    <property type="match status" value="1"/>
</dbReference>
<dbReference type="Gene3D" id="3.40.1350.10">
    <property type="match status" value="1"/>
</dbReference>
<evidence type="ECO:0000313" key="4">
    <source>
        <dbReference type="Proteomes" id="UP000187412"/>
    </source>
</evidence>
<accession>A0ABX3HHB3</accession>
<keyword evidence="3" id="KW-0255">Endonuclease</keyword>
<protein>
    <recommendedName>
        <fullName evidence="2">UPF0102 protein BSK56_08385</fullName>
    </recommendedName>
</protein>
<dbReference type="HAMAP" id="MF_00048">
    <property type="entry name" value="UPF0102"/>
    <property type="match status" value="1"/>
</dbReference>
<name>A0ABX3HHB3_PAEBO</name>
<evidence type="ECO:0000313" key="3">
    <source>
        <dbReference type="EMBL" id="OMD49954.1"/>
    </source>
</evidence>
<gene>
    <name evidence="3" type="ORF">BSK56_08385</name>
</gene>
<dbReference type="Pfam" id="PF02021">
    <property type="entry name" value="UPF0102"/>
    <property type="match status" value="1"/>
</dbReference>
<dbReference type="NCBIfam" id="NF009150">
    <property type="entry name" value="PRK12497.1-3"/>
    <property type="match status" value="1"/>
</dbReference>
<evidence type="ECO:0000256" key="2">
    <source>
        <dbReference type="HAMAP-Rule" id="MF_00048"/>
    </source>
</evidence>
<dbReference type="PANTHER" id="PTHR34039">
    <property type="entry name" value="UPF0102 PROTEIN YRAN"/>
    <property type="match status" value="1"/>
</dbReference>
<dbReference type="InterPro" id="IPR003509">
    <property type="entry name" value="UPF0102_YraN-like"/>
</dbReference>
<reference evidence="3 4" key="1">
    <citation type="submission" date="2016-10" db="EMBL/GenBank/DDBJ databases">
        <title>Paenibacillus species isolates.</title>
        <authorList>
            <person name="Beno S.M."/>
        </authorList>
    </citation>
    <scope>NUCLEOTIDE SEQUENCE [LARGE SCALE GENOMIC DNA]</scope>
    <source>
        <strain evidence="3 4">FSL H7-0744</strain>
    </source>
</reference>
<organism evidence="3 4">
    <name type="scientific">Paenibacillus borealis</name>
    <dbReference type="NCBI Taxonomy" id="160799"/>
    <lineage>
        <taxon>Bacteria</taxon>
        <taxon>Bacillati</taxon>
        <taxon>Bacillota</taxon>
        <taxon>Bacilli</taxon>
        <taxon>Bacillales</taxon>
        <taxon>Paenibacillaceae</taxon>
        <taxon>Paenibacillus</taxon>
    </lineage>
</organism>
<keyword evidence="3" id="KW-0378">Hydrolase</keyword>
<dbReference type="InterPro" id="IPR011335">
    <property type="entry name" value="Restrct_endonuc-II-like"/>
</dbReference>
<evidence type="ECO:0000256" key="1">
    <source>
        <dbReference type="ARBA" id="ARBA00006738"/>
    </source>
</evidence>
<sequence>MRENGTGGRYSRKQKGTAAEQAAVMYLTSQGYDIIKCNWRCRSGEIDIIAELEGGLIFVEVRSRSGNPQQGTPEESVNTRKIRQVRNTAEVYLHATGQEERQVSFDVISVLLNDDTSIAALRHIREAF</sequence>